<proteinExistence type="predicted"/>
<feature type="transmembrane region" description="Helical" evidence="1">
    <location>
        <begin position="7"/>
        <end position="28"/>
    </location>
</feature>
<dbReference type="Proteomes" id="UP001596022">
    <property type="component" value="Unassembled WGS sequence"/>
</dbReference>
<keyword evidence="1" id="KW-1133">Transmembrane helix</keyword>
<keyword evidence="1" id="KW-0472">Membrane</keyword>
<evidence type="ECO:0000313" key="3">
    <source>
        <dbReference type="Proteomes" id="UP001596022"/>
    </source>
</evidence>
<comment type="caution">
    <text evidence="2">The sequence shown here is derived from an EMBL/GenBank/DDBJ whole genome shotgun (WGS) entry which is preliminary data.</text>
</comment>
<keyword evidence="1" id="KW-0812">Transmembrane</keyword>
<name>A0ABV9GRE2_9BACL</name>
<dbReference type="RefSeq" id="WP_376846334.1">
    <property type="nucleotide sequence ID" value="NZ_JBHSFW010000006.1"/>
</dbReference>
<dbReference type="EMBL" id="JBHSFW010000006">
    <property type="protein sequence ID" value="MFC4619240.1"/>
    <property type="molecule type" value="Genomic_DNA"/>
</dbReference>
<organism evidence="2 3">
    <name type="scientific">Camelliibacillus cellulosilyticus</name>
    <dbReference type="NCBI Taxonomy" id="2174486"/>
    <lineage>
        <taxon>Bacteria</taxon>
        <taxon>Bacillati</taxon>
        <taxon>Bacillota</taxon>
        <taxon>Bacilli</taxon>
        <taxon>Bacillales</taxon>
        <taxon>Sporolactobacillaceae</taxon>
        <taxon>Camelliibacillus</taxon>
    </lineage>
</organism>
<feature type="transmembrane region" description="Helical" evidence="1">
    <location>
        <begin position="100"/>
        <end position="120"/>
    </location>
</feature>
<evidence type="ECO:0000313" key="2">
    <source>
        <dbReference type="EMBL" id="MFC4619240.1"/>
    </source>
</evidence>
<sequence>MGFVRFIAALIGSFAVCAISILIVALISPDSPGIGVGLALFLPAACFFVLIGGVLIELMVKLLPLKTWQTGFWASAVLGIVYACLVLVLVTLTLRNPIDLMGWVWTGAMFVIALLVFYTIRTKGFERKTSRQL</sequence>
<evidence type="ECO:0000256" key="1">
    <source>
        <dbReference type="SAM" id="Phobius"/>
    </source>
</evidence>
<gene>
    <name evidence="2" type="ORF">ACFO4N_10995</name>
</gene>
<protein>
    <recommendedName>
        <fullName evidence="4">Superfamily IV 4 TMS phage holin</fullName>
    </recommendedName>
</protein>
<reference evidence="3" key="1">
    <citation type="journal article" date="2019" name="Int. J. Syst. Evol. Microbiol.">
        <title>The Global Catalogue of Microorganisms (GCM) 10K type strain sequencing project: providing services to taxonomists for standard genome sequencing and annotation.</title>
        <authorList>
            <consortium name="The Broad Institute Genomics Platform"/>
            <consortium name="The Broad Institute Genome Sequencing Center for Infectious Disease"/>
            <person name="Wu L."/>
            <person name="Ma J."/>
        </authorList>
    </citation>
    <scope>NUCLEOTIDE SEQUENCE [LARGE SCALE GENOMIC DNA]</scope>
    <source>
        <strain evidence="3">CGMCC 1.16306</strain>
    </source>
</reference>
<feature type="transmembrane region" description="Helical" evidence="1">
    <location>
        <begin position="72"/>
        <end position="94"/>
    </location>
</feature>
<accession>A0ABV9GRE2</accession>
<keyword evidence="3" id="KW-1185">Reference proteome</keyword>
<evidence type="ECO:0008006" key="4">
    <source>
        <dbReference type="Google" id="ProtNLM"/>
    </source>
</evidence>
<feature type="transmembrane region" description="Helical" evidence="1">
    <location>
        <begin position="34"/>
        <end position="60"/>
    </location>
</feature>